<feature type="transmembrane region" description="Helical" evidence="1">
    <location>
        <begin position="21"/>
        <end position="46"/>
    </location>
</feature>
<reference evidence="2 3" key="1">
    <citation type="submission" date="2019-08" db="EMBL/GenBank/DDBJ databases">
        <title>In-depth cultivation of the pig gut microbiome towards novel bacterial diversity and tailored functional studies.</title>
        <authorList>
            <person name="Wylensek D."/>
            <person name="Hitch T.C.A."/>
            <person name="Clavel T."/>
        </authorList>
    </citation>
    <scope>NUCLEOTIDE SEQUENCE [LARGE SCALE GENOMIC DNA]</scope>
    <source>
        <strain evidence="2 3">MUC/MUC-530-WT-4D</strain>
    </source>
</reference>
<evidence type="ECO:0000256" key="1">
    <source>
        <dbReference type="SAM" id="Phobius"/>
    </source>
</evidence>
<dbReference type="AlphaFoldDB" id="A0A6L5YVD5"/>
<comment type="caution">
    <text evidence="2">The sequence shown here is derived from an EMBL/GenBank/DDBJ whole genome shotgun (WGS) entry which is preliminary data.</text>
</comment>
<sequence length="171" mass="19307">MDKYPKSVSKIFERNTRQINRIVANIMAICSVVILLMTFLSVTGFFEFGTSYTYFVIIVGLLVSLSPKILSRFLSDNIMKYYMLISASVFIGVMGANEHIGIYITYALVPIMSCLYFKESIVLSASAISYMAMLVSVYVKAAGLPEVLYGVYTRNHLFLFYAAGFTFEYML</sequence>
<evidence type="ECO:0000313" key="3">
    <source>
        <dbReference type="Proteomes" id="UP000474024"/>
    </source>
</evidence>
<proteinExistence type="predicted"/>
<gene>
    <name evidence="2" type="ORF">FYJ75_11725</name>
</gene>
<evidence type="ECO:0000313" key="2">
    <source>
        <dbReference type="EMBL" id="MST75671.1"/>
    </source>
</evidence>
<dbReference type="RefSeq" id="WP_154430637.1">
    <property type="nucleotide sequence ID" value="NZ_VUNI01000023.1"/>
</dbReference>
<keyword evidence="3" id="KW-1185">Reference proteome</keyword>
<feature type="transmembrane region" description="Helical" evidence="1">
    <location>
        <begin position="52"/>
        <end position="70"/>
    </location>
</feature>
<dbReference type="EMBL" id="VUNI01000023">
    <property type="protein sequence ID" value="MST75671.1"/>
    <property type="molecule type" value="Genomic_DNA"/>
</dbReference>
<keyword evidence="1" id="KW-0472">Membrane</keyword>
<keyword evidence="1" id="KW-0812">Transmembrane</keyword>
<protein>
    <submittedName>
        <fullName evidence="2">Uncharacterized protein</fullName>
    </submittedName>
</protein>
<dbReference type="Proteomes" id="UP000474024">
    <property type="component" value="Unassembled WGS sequence"/>
</dbReference>
<organism evidence="2 3">
    <name type="scientific">Roseburia porci</name>
    <dbReference type="NCBI Taxonomy" id="2605790"/>
    <lineage>
        <taxon>Bacteria</taxon>
        <taxon>Bacillati</taxon>
        <taxon>Bacillota</taxon>
        <taxon>Clostridia</taxon>
        <taxon>Lachnospirales</taxon>
        <taxon>Lachnospiraceae</taxon>
        <taxon>Roseburia</taxon>
    </lineage>
</organism>
<keyword evidence="1" id="KW-1133">Transmembrane helix</keyword>
<feature type="transmembrane region" description="Helical" evidence="1">
    <location>
        <begin position="82"/>
        <end position="109"/>
    </location>
</feature>
<name>A0A6L5YVD5_9FIRM</name>
<accession>A0A6L5YVD5</accession>